<sequence>MVLTKLSSDDFVRRRVHPPRASTWHMSSPVPLMGDCSDSDDQLDEFIHAYSYRDDAILECPDEDEVSDSAEDSGSDSEPPLSEEVEDIYDLYNTSTRPSPLPPPSPLLEDDAGLDSASTGINPMLDCLVPQDSDQVLSPKHTRRAGLVGPLAMTTLRAGETDSMAWRVPILDDSSESGAESDGSEDDGEDERRRE</sequence>
<comment type="caution">
    <text evidence="2">The sequence shown here is derived from an EMBL/GenBank/DDBJ whole genome shotgun (WGS) entry which is preliminary data.</text>
</comment>
<reference evidence="2" key="1">
    <citation type="submission" date="2023-11" db="EMBL/GenBank/DDBJ databases">
        <authorList>
            <person name="De Vega J J."/>
            <person name="De Vega J J."/>
        </authorList>
    </citation>
    <scope>NUCLEOTIDE SEQUENCE</scope>
</reference>
<dbReference type="EMBL" id="CAVNYO010000138">
    <property type="protein sequence ID" value="CAK5268240.1"/>
    <property type="molecule type" value="Genomic_DNA"/>
</dbReference>
<keyword evidence="3" id="KW-1185">Reference proteome</keyword>
<dbReference type="Proteomes" id="UP001295794">
    <property type="component" value="Unassembled WGS sequence"/>
</dbReference>
<feature type="region of interest" description="Disordered" evidence="1">
    <location>
        <begin position="60"/>
        <end position="126"/>
    </location>
</feature>
<proteinExistence type="predicted"/>
<gene>
    <name evidence="2" type="ORF">MYCIT1_LOCUS11362</name>
</gene>
<accession>A0AAD2JY19</accession>
<organism evidence="2 3">
    <name type="scientific">Mycena citricolor</name>
    <dbReference type="NCBI Taxonomy" id="2018698"/>
    <lineage>
        <taxon>Eukaryota</taxon>
        <taxon>Fungi</taxon>
        <taxon>Dikarya</taxon>
        <taxon>Basidiomycota</taxon>
        <taxon>Agaricomycotina</taxon>
        <taxon>Agaricomycetes</taxon>
        <taxon>Agaricomycetidae</taxon>
        <taxon>Agaricales</taxon>
        <taxon>Marasmiineae</taxon>
        <taxon>Mycenaceae</taxon>
        <taxon>Mycena</taxon>
    </lineage>
</organism>
<protein>
    <submittedName>
        <fullName evidence="2">Uncharacterized protein</fullName>
    </submittedName>
</protein>
<evidence type="ECO:0000256" key="1">
    <source>
        <dbReference type="SAM" id="MobiDB-lite"/>
    </source>
</evidence>
<name>A0AAD2JY19_9AGAR</name>
<dbReference type="AlphaFoldDB" id="A0AAD2JY19"/>
<evidence type="ECO:0000313" key="2">
    <source>
        <dbReference type="EMBL" id="CAK5268240.1"/>
    </source>
</evidence>
<feature type="compositionally biased region" description="Acidic residues" evidence="1">
    <location>
        <begin position="60"/>
        <end position="89"/>
    </location>
</feature>
<feature type="region of interest" description="Disordered" evidence="1">
    <location>
        <begin position="163"/>
        <end position="195"/>
    </location>
</feature>
<evidence type="ECO:0000313" key="3">
    <source>
        <dbReference type="Proteomes" id="UP001295794"/>
    </source>
</evidence>